<dbReference type="SUPFAM" id="SSF48403">
    <property type="entry name" value="Ankyrin repeat"/>
    <property type="match status" value="1"/>
</dbReference>
<evidence type="ECO:0000313" key="5">
    <source>
        <dbReference type="Proteomes" id="UP001589535"/>
    </source>
</evidence>
<accession>A0ABV5U392</accession>
<dbReference type="EMBL" id="JBHMBK010000011">
    <property type="protein sequence ID" value="MFB9685859.1"/>
    <property type="molecule type" value="Genomic_DNA"/>
</dbReference>
<dbReference type="InterPro" id="IPR002110">
    <property type="entry name" value="Ankyrin_rpt"/>
</dbReference>
<name>A0ABV5U392_9PSEU</name>
<keyword evidence="2 3" id="KW-0040">ANK repeat</keyword>
<keyword evidence="1" id="KW-0677">Repeat</keyword>
<dbReference type="PROSITE" id="PS50297">
    <property type="entry name" value="ANK_REP_REGION"/>
    <property type="match status" value="1"/>
</dbReference>
<evidence type="ECO:0000313" key="4">
    <source>
        <dbReference type="EMBL" id="MFB9685859.1"/>
    </source>
</evidence>
<evidence type="ECO:0000256" key="3">
    <source>
        <dbReference type="PROSITE-ProRule" id="PRU00023"/>
    </source>
</evidence>
<keyword evidence="5" id="KW-1185">Reference proteome</keyword>
<evidence type="ECO:0000256" key="2">
    <source>
        <dbReference type="ARBA" id="ARBA00023043"/>
    </source>
</evidence>
<reference evidence="4 5" key="1">
    <citation type="submission" date="2024-09" db="EMBL/GenBank/DDBJ databases">
        <authorList>
            <person name="Sun Q."/>
            <person name="Mori K."/>
        </authorList>
    </citation>
    <scope>NUCLEOTIDE SEQUENCE [LARGE SCALE GENOMIC DNA]</scope>
    <source>
        <strain evidence="4 5">JCM 13852</strain>
    </source>
</reference>
<feature type="repeat" description="ANK" evidence="3">
    <location>
        <begin position="38"/>
        <end position="70"/>
    </location>
</feature>
<dbReference type="Pfam" id="PF12796">
    <property type="entry name" value="Ank_2"/>
    <property type="match status" value="1"/>
</dbReference>
<feature type="repeat" description="ANK" evidence="3">
    <location>
        <begin position="5"/>
        <end position="37"/>
    </location>
</feature>
<dbReference type="Proteomes" id="UP001589535">
    <property type="component" value="Unassembled WGS sequence"/>
</dbReference>
<dbReference type="PROSITE" id="PS50088">
    <property type="entry name" value="ANK_REPEAT"/>
    <property type="match status" value="2"/>
</dbReference>
<dbReference type="PANTHER" id="PTHR24171">
    <property type="entry name" value="ANKYRIN REPEAT DOMAIN-CONTAINING PROTEIN 39-RELATED"/>
    <property type="match status" value="1"/>
</dbReference>
<dbReference type="PANTHER" id="PTHR24171:SF9">
    <property type="entry name" value="ANKYRIN REPEAT DOMAIN-CONTAINING PROTEIN 39"/>
    <property type="match status" value="1"/>
</dbReference>
<dbReference type="InterPro" id="IPR036770">
    <property type="entry name" value="Ankyrin_rpt-contain_sf"/>
</dbReference>
<gene>
    <name evidence="4" type="ORF">ACFFTO_16815</name>
</gene>
<dbReference type="Gene3D" id="1.25.40.20">
    <property type="entry name" value="Ankyrin repeat-containing domain"/>
    <property type="match status" value="2"/>
</dbReference>
<sequence>MVDRYGRSELHYCALDGDGAQARALLAAGHDPDLADQQGHTPLHLAAQEGNVEVATVLLEAGARVDAVNEYGNSPLFAAVFAYRGRGDLIELLRRHGADPHRANISGQTPVGLARLIANYDVRKYFADVG</sequence>
<dbReference type="RefSeq" id="WP_378194052.1">
    <property type="nucleotide sequence ID" value="NZ_JBHMBK010000011.1"/>
</dbReference>
<organism evidence="4 5">
    <name type="scientific">Amycolatopsis plumensis</name>
    <dbReference type="NCBI Taxonomy" id="236508"/>
    <lineage>
        <taxon>Bacteria</taxon>
        <taxon>Bacillati</taxon>
        <taxon>Actinomycetota</taxon>
        <taxon>Actinomycetes</taxon>
        <taxon>Pseudonocardiales</taxon>
        <taxon>Pseudonocardiaceae</taxon>
        <taxon>Amycolatopsis</taxon>
    </lineage>
</organism>
<evidence type="ECO:0000256" key="1">
    <source>
        <dbReference type="ARBA" id="ARBA00022737"/>
    </source>
</evidence>
<dbReference type="PRINTS" id="PR01415">
    <property type="entry name" value="ANKYRIN"/>
</dbReference>
<dbReference type="SMART" id="SM00248">
    <property type="entry name" value="ANK"/>
    <property type="match status" value="3"/>
</dbReference>
<protein>
    <submittedName>
        <fullName evidence="4">Ankyrin repeat domain-containing protein</fullName>
    </submittedName>
</protein>
<comment type="caution">
    <text evidence="4">The sequence shown here is derived from an EMBL/GenBank/DDBJ whole genome shotgun (WGS) entry which is preliminary data.</text>
</comment>
<proteinExistence type="predicted"/>